<evidence type="ECO:0000256" key="5">
    <source>
        <dbReference type="ARBA" id="ARBA00022692"/>
    </source>
</evidence>
<evidence type="ECO:0000313" key="13">
    <source>
        <dbReference type="Proteomes" id="UP000233556"/>
    </source>
</evidence>
<keyword evidence="7 11" id="KW-1133">Transmembrane helix</keyword>
<organism evidence="12 13">
    <name type="scientific">Limosa lapponica baueri</name>
    <dbReference type="NCBI Taxonomy" id="1758121"/>
    <lineage>
        <taxon>Eukaryota</taxon>
        <taxon>Metazoa</taxon>
        <taxon>Chordata</taxon>
        <taxon>Craniata</taxon>
        <taxon>Vertebrata</taxon>
        <taxon>Euteleostomi</taxon>
        <taxon>Archelosauria</taxon>
        <taxon>Archosauria</taxon>
        <taxon>Dinosauria</taxon>
        <taxon>Saurischia</taxon>
        <taxon>Theropoda</taxon>
        <taxon>Coelurosauria</taxon>
        <taxon>Aves</taxon>
        <taxon>Neognathae</taxon>
        <taxon>Neoaves</taxon>
        <taxon>Charadriiformes</taxon>
        <taxon>Scolopacidae</taxon>
        <taxon>Limosa</taxon>
    </lineage>
</organism>
<evidence type="ECO:0000256" key="3">
    <source>
        <dbReference type="ARBA" id="ARBA00022516"/>
    </source>
</evidence>
<keyword evidence="13" id="KW-1185">Reference proteome</keyword>
<evidence type="ECO:0000256" key="8">
    <source>
        <dbReference type="ARBA" id="ARBA00023098"/>
    </source>
</evidence>
<dbReference type="OrthoDB" id="434092at2759"/>
<dbReference type="GO" id="GO:0016020">
    <property type="term" value="C:membrane"/>
    <property type="evidence" value="ECO:0007669"/>
    <property type="project" value="UniProtKB-SubCell"/>
</dbReference>
<dbReference type="Proteomes" id="UP000233556">
    <property type="component" value="Unassembled WGS sequence"/>
</dbReference>
<feature type="transmembrane region" description="Helical" evidence="11">
    <location>
        <begin position="44"/>
        <end position="62"/>
    </location>
</feature>
<dbReference type="Pfam" id="PF01151">
    <property type="entry name" value="ELO"/>
    <property type="match status" value="1"/>
</dbReference>
<proteinExistence type="predicted"/>
<keyword evidence="5 11" id="KW-0812">Transmembrane</keyword>
<dbReference type="EC" id="2.3.1.199" evidence="2"/>
<evidence type="ECO:0000256" key="1">
    <source>
        <dbReference type="ARBA" id="ARBA00004141"/>
    </source>
</evidence>
<keyword evidence="4" id="KW-0808">Transferase</keyword>
<dbReference type="AlphaFoldDB" id="A0A2I0TE67"/>
<name>A0A2I0TE67_LIMLA</name>
<comment type="subcellular location">
    <subcellularLocation>
        <location evidence="1">Membrane</location>
        <topology evidence="1">Multi-pass membrane protein</topology>
    </subcellularLocation>
</comment>
<evidence type="ECO:0000313" key="12">
    <source>
        <dbReference type="EMBL" id="PKU32072.1"/>
    </source>
</evidence>
<evidence type="ECO:0000256" key="2">
    <source>
        <dbReference type="ARBA" id="ARBA00012307"/>
    </source>
</evidence>
<dbReference type="EMBL" id="KZ511854">
    <property type="protein sequence ID" value="PKU32072.1"/>
    <property type="molecule type" value="Genomic_DNA"/>
</dbReference>
<feature type="transmembrane region" description="Helical" evidence="11">
    <location>
        <begin position="6"/>
        <end position="23"/>
    </location>
</feature>
<dbReference type="GO" id="GO:0006633">
    <property type="term" value="P:fatty acid biosynthetic process"/>
    <property type="evidence" value="ECO:0007669"/>
    <property type="project" value="UniProtKB-KW"/>
</dbReference>
<dbReference type="GO" id="GO:0009922">
    <property type="term" value="F:fatty acid elongase activity"/>
    <property type="evidence" value="ECO:0007669"/>
    <property type="project" value="UniProtKB-EC"/>
</dbReference>
<protein>
    <recommendedName>
        <fullName evidence="2">very-long-chain 3-oxoacyl-CoA synthase</fullName>
        <ecNumber evidence="2">2.3.1.199</ecNumber>
    </recommendedName>
</protein>
<keyword evidence="9 11" id="KW-0472">Membrane</keyword>
<accession>A0A2I0TE67</accession>
<keyword evidence="3" id="KW-0444">Lipid biosynthesis</keyword>
<evidence type="ECO:0000256" key="4">
    <source>
        <dbReference type="ARBA" id="ARBA00022679"/>
    </source>
</evidence>
<reference evidence="13" key="1">
    <citation type="submission" date="2017-11" db="EMBL/GenBank/DDBJ databases">
        <authorList>
            <person name="Lima N.C."/>
            <person name="Parody-Merino A.M."/>
            <person name="Battley P.F."/>
            <person name="Fidler A.E."/>
            <person name="Prosdocimi F."/>
        </authorList>
    </citation>
    <scope>NUCLEOTIDE SEQUENCE [LARGE SCALE GENOMIC DNA]</scope>
</reference>
<evidence type="ECO:0000256" key="7">
    <source>
        <dbReference type="ARBA" id="ARBA00022989"/>
    </source>
</evidence>
<reference evidence="13" key="2">
    <citation type="submission" date="2017-12" db="EMBL/GenBank/DDBJ databases">
        <title>Genome sequence of the Bar-tailed Godwit (Limosa lapponica baueri).</title>
        <authorList>
            <person name="Lima N.C.B."/>
            <person name="Parody-Merino A.M."/>
            <person name="Battley P.F."/>
            <person name="Fidler A.E."/>
            <person name="Prosdocimi F."/>
        </authorList>
    </citation>
    <scope>NUCLEOTIDE SEQUENCE [LARGE SCALE GENOMIC DNA]</scope>
</reference>
<keyword evidence="8" id="KW-0443">Lipid metabolism</keyword>
<dbReference type="InterPro" id="IPR002076">
    <property type="entry name" value="ELO_fam"/>
</dbReference>
<gene>
    <name evidence="12" type="ORF">llap_17624</name>
</gene>
<evidence type="ECO:0000256" key="9">
    <source>
        <dbReference type="ARBA" id="ARBA00023136"/>
    </source>
</evidence>
<keyword evidence="10" id="KW-0275">Fatty acid biosynthesis</keyword>
<keyword evidence="6" id="KW-0276">Fatty acid metabolism</keyword>
<evidence type="ECO:0000256" key="11">
    <source>
        <dbReference type="SAM" id="Phobius"/>
    </source>
</evidence>
<evidence type="ECO:0000256" key="10">
    <source>
        <dbReference type="ARBA" id="ARBA00023160"/>
    </source>
</evidence>
<sequence length="106" mass="12579">MTFESLLYWCRMSFIWLCLTIGCRMELLDKTINSYLDVWLGPRAYFGATLNSFIHVLMYSYYGLSAVPAMRPYLWWKKYITQGQLMGKLKPRDKLFFLSSRNLTPP</sequence>
<evidence type="ECO:0000256" key="6">
    <source>
        <dbReference type="ARBA" id="ARBA00022832"/>
    </source>
</evidence>